<proteinExistence type="predicted"/>
<dbReference type="Proteomes" id="UP000545286">
    <property type="component" value="Unassembled WGS sequence"/>
</dbReference>
<evidence type="ECO:0000313" key="3">
    <source>
        <dbReference type="EMBL" id="MBB2958643.1"/>
    </source>
</evidence>
<feature type="compositionally biased region" description="Polar residues" evidence="2">
    <location>
        <begin position="1"/>
        <end position="19"/>
    </location>
</feature>
<dbReference type="PANTHER" id="PTHR43317:SF1">
    <property type="entry name" value="THERMOSPERMINE SYNTHASE ACAULIS5"/>
    <property type="match status" value="1"/>
</dbReference>
<keyword evidence="1" id="KW-0620">Polyamine biosynthesis</keyword>
<dbReference type="PANTHER" id="PTHR43317">
    <property type="entry name" value="THERMOSPERMINE SYNTHASE ACAULIS5"/>
    <property type="match status" value="1"/>
</dbReference>
<organism evidence="3 4">
    <name type="scientific">Pseudoclavibacter helvolus</name>
    <dbReference type="NCBI Taxonomy" id="255205"/>
    <lineage>
        <taxon>Bacteria</taxon>
        <taxon>Bacillati</taxon>
        <taxon>Actinomycetota</taxon>
        <taxon>Actinomycetes</taxon>
        <taxon>Micrococcales</taxon>
        <taxon>Microbacteriaceae</taxon>
        <taxon>Pseudoclavibacter</taxon>
    </lineage>
</organism>
<evidence type="ECO:0000313" key="4">
    <source>
        <dbReference type="Proteomes" id="UP000545286"/>
    </source>
</evidence>
<evidence type="ECO:0000256" key="1">
    <source>
        <dbReference type="ARBA" id="ARBA00023115"/>
    </source>
</evidence>
<name>A0A7W4UQF9_9MICO</name>
<comment type="caution">
    <text evidence="3">The sequence shown here is derived from an EMBL/GenBank/DDBJ whole genome shotgun (WGS) entry which is preliminary data.</text>
</comment>
<dbReference type="InterPro" id="IPR029063">
    <property type="entry name" value="SAM-dependent_MTases_sf"/>
</dbReference>
<reference evidence="3 4" key="1">
    <citation type="submission" date="2020-08" db="EMBL/GenBank/DDBJ databases">
        <title>Sequencing the genomes of 1000 actinobacteria strains.</title>
        <authorList>
            <person name="Klenk H.-P."/>
        </authorList>
    </citation>
    <scope>NUCLEOTIDE SEQUENCE [LARGE SCALE GENOMIC DNA]</scope>
    <source>
        <strain evidence="3 4">DSM 20419</strain>
    </source>
</reference>
<keyword evidence="4" id="KW-1185">Reference proteome</keyword>
<dbReference type="SUPFAM" id="SSF53335">
    <property type="entry name" value="S-adenosyl-L-methionine-dependent methyltransferases"/>
    <property type="match status" value="1"/>
</dbReference>
<dbReference type="EMBL" id="JACHWJ010000004">
    <property type="protein sequence ID" value="MBB2958643.1"/>
    <property type="molecule type" value="Genomic_DNA"/>
</dbReference>
<feature type="region of interest" description="Disordered" evidence="2">
    <location>
        <begin position="1"/>
        <end position="25"/>
    </location>
</feature>
<dbReference type="GO" id="GO:0006596">
    <property type="term" value="P:polyamine biosynthetic process"/>
    <property type="evidence" value="ECO:0007669"/>
    <property type="project" value="UniProtKB-KW"/>
</dbReference>
<evidence type="ECO:0000256" key="2">
    <source>
        <dbReference type="SAM" id="MobiDB-lite"/>
    </source>
</evidence>
<feature type="compositionally biased region" description="Basic and acidic residues" evidence="2">
    <location>
        <begin position="289"/>
        <end position="298"/>
    </location>
</feature>
<accession>A0A7W4UQF9</accession>
<dbReference type="NCBIfam" id="NF037959">
    <property type="entry name" value="MFS_SpdSyn"/>
    <property type="match status" value="1"/>
</dbReference>
<dbReference type="RefSeq" id="WP_282857072.1">
    <property type="nucleotide sequence ID" value="NZ_JACHWJ010000004.1"/>
</dbReference>
<gene>
    <name evidence="3" type="ORF">FHX72_002789</name>
</gene>
<sequence>MPSASEKTPNSSSPQTSVKLDSGAQARFSRDGEEWTLIVDGTPQSAVNPLDPRELSFGYIRHMGYVLDLAFPEAAAITALHLGAGALTIPRYVDATRPRSRQQVVELERSLVDFVREVVPLPAGASIRIRYGDAREQLGRLPRGLLGSVDAIVVDIFSGAQTPAHVTSVEFFSELEPFLRPDGVVLVNIADGHDLSFARAEVATLLEVFGEVTLVGDPAMLKGRRFGNIAAVASRSAEALALPGLERRVASGFPPAVVVRGKAVREFVRGADPARDASATASPLPGKSLFRERRQGGW</sequence>
<feature type="region of interest" description="Disordered" evidence="2">
    <location>
        <begin position="275"/>
        <end position="298"/>
    </location>
</feature>
<protein>
    <submittedName>
        <fullName evidence="3">Spermidine synthase</fullName>
    </submittedName>
</protein>
<dbReference type="AlphaFoldDB" id="A0A7W4UQF9"/>
<dbReference type="Gene3D" id="3.40.50.150">
    <property type="entry name" value="Vaccinia Virus protein VP39"/>
    <property type="match status" value="1"/>
</dbReference>